<protein>
    <submittedName>
        <fullName evidence="2">Uncharacterized protein</fullName>
    </submittedName>
</protein>
<accession>A0A7T0PDR2</accession>
<dbReference type="EMBL" id="CP064955">
    <property type="protein sequence ID" value="QPK83158.1"/>
    <property type="molecule type" value="Genomic_DNA"/>
</dbReference>
<organism evidence="2 3">
    <name type="scientific">Corynebacterium qintianiae</name>
    <dbReference type="NCBI Taxonomy" id="2709392"/>
    <lineage>
        <taxon>Bacteria</taxon>
        <taxon>Bacillati</taxon>
        <taxon>Actinomycetota</taxon>
        <taxon>Actinomycetes</taxon>
        <taxon>Mycobacteriales</taxon>
        <taxon>Corynebacteriaceae</taxon>
        <taxon>Corynebacterium</taxon>
    </lineage>
</organism>
<dbReference type="KEGG" id="cqn:G7Y29_10060"/>
<evidence type="ECO:0000256" key="1">
    <source>
        <dbReference type="SAM" id="MobiDB-lite"/>
    </source>
</evidence>
<feature type="compositionally biased region" description="Polar residues" evidence="1">
    <location>
        <begin position="9"/>
        <end position="23"/>
    </location>
</feature>
<keyword evidence="3" id="KW-1185">Reference proteome</keyword>
<name>A0A7T0PDR2_9CORY</name>
<evidence type="ECO:0000313" key="2">
    <source>
        <dbReference type="EMBL" id="QPK83158.1"/>
    </source>
</evidence>
<reference evidence="2 3" key="1">
    <citation type="submission" date="2020-11" db="EMBL/GenBank/DDBJ databases">
        <title>Corynebacterium sp. MC1420.</title>
        <authorList>
            <person name="Zhou J."/>
        </authorList>
    </citation>
    <scope>NUCLEOTIDE SEQUENCE [LARGE SCALE GENOMIC DNA]</scope>
    <source>
        <strain evidence="2 3">MC1420</strain>
    </source>
</reference>
<dbReference type="AlphaFoldDB" id="A0A7T0PDR2"/>
<feature type="region of interest" description="Disordered" evidence="1">
    <location>
        <begin position="1"/>
        <end position="23"/>
    </location>
</feature>
<dbReference type="Proteomes" id="UP000594586">
    <property type="component" value="Chromosome"/>
</dbReference>
<proteinExistence type="predicted"/>
<dbReference type="RefSeq" id="WP_165165382.1">
    <property type="nucleotide sequence ID" value="NZ_CP064955.1"/>
</dbReference>
<evidence type="ECO:0000313" key="3">
    <source>
        <dbReference type="Proteomes" id="UP000594586"/>
    </source>
</evidence>
<gene>
    <name evidence="2" type="ORF">G7Y29_10060</name>
</gene>
<sequence>MDKDGGNAGSLSAQNSSHSESEPSITFYGILPDEVKRIIGACLGFSWESGPLAEAIFREVYDVRTAVKFVIRRIGLGAAIGCVGGIIWEYI</sequence>